<dbReference type="RefSeq" id="WP_373289074.1">
    <property type="nucleotide sequence ID" value="NZ_BMMB01000001.1"/>
</dbReference>
<gene>
    <name evidence="5" type="ORF">JOC58_002942</name>
</gene>
<dbReference type="PANTHER" id="PTHR34703:SF1">
    <property type="entry name" value="ANTIPORTER SUBUNIT MNHG2-RELATED"/>
    <property type="match status" value="1"/>
</dbReference>
<dbReference type="NCBIfam" id="NF009314">
    <property type="entry name" value="PRK12674.1-2"/>
    <property type="match status" value="1"/>
</dbReference>
<keyword evidence="3" id="KW-0050">Antiport</keyword>
<evidence type="ECO:0000313" key="5">
    <source>
        <dbReference type="EMBL" id="MDR6245044.1"/>
    </source>
</evidence>
<dbReference type="PANTHER" id="PTHR34703">
    <property type="entry name" value="ANTIPORTER SUBUNIT MNHG2-RELATED"/>
    <property type="match status" value="1"/>
</dbReference>
<keyword evidence="6" id="KW-1185">Reference proteome</keyword>
<accession>A0ABU1J0W0</accession>
<evidence type="ECO:0000256" key="2">
    <source>
        <dbReference type="ARBA" id="ARBA00008404"/>
    </source>
</evidence>
<dbReference type="NCBIfam" id="TIGR01300">
    <property type="entry name" value="CPA3_mnhG_phaG"/>
    <property type="match status" value="1"/>
</dbReference>
<keyword evidence="4" id="KW-0472">Membrane</keyword>
<proteinExistence type="inferred from homology"/>
<reference evidence="5 6" key="1">
    <citation type="submission" date="2023-07" db="EMBL/GenBank/DDBJ databases">
        <title>Genomic Encyclopedia of Type Strains, Phase IV (KMG-IV): sequencing the most valuable type-strain genomes for metagenomic binning, comparative biology and taxonomic classification.</title>
        <authorList>
            <person name="Goeker M."/>
        </authorList>
    </citation>
    <scope>NUCLEOTIDE SEQUENCE [LARGE SCALE GENOMIC DNA]</scope>
    <source>
        <strain evidence="5 6">DSM 22170</strain>
    </source>
</reference>
<evidence type="ECO:0000313" key="6">
    <source>
        <dbReference type="Proteomes" id="UP001185028"/>
    </source>
</evidence>
<dbReference type="EMBL" id="JAVDQH010000011">
    <property type="protein sequence ID" value="MDR6245044.1"/>
    <property type="molecule type" value="Genomic_DNA"/>
</dbReference>
<sequence length="140" mass="15317">MNTRAETMGMMGIVQTIGEPVIAILIVAGAVLSVLSAFGIIRFPDVYLRAHAATKSATLGVLFVLVGAFLFFWIYDGYPSMRILLAILFVFVTAPIAGHLNARAAYRTGVPLWKLAKDELKPALKEKGIDREQAEREPLN</sequence>
<comment type="caution">
    <text evidence="5">The sequence shown here is derived from an EMBL/GenBank/DDBJ whole genome shotgun (WGS) entry which is preliminary data.</text>
</comment>
<organism evidence="5 6">
    <name type="scientific">Paenibacillus hunanensis</name>
    <dbReference type="NCBI Taxonomy" id="539262"/>
    <lineage>
        <taxon>Bacteria</taxon>
        <taxon>Bacillati</taxon>
        <taxon>Bacillota</taxon>
        <taxon>Bacilli</taxon>
        <taxon>Bacillales</taxon>
        <taxon>Paenibacillaceae</taxon>
        <taxon>Paenibacillus</taxon>
    </lineage>
</organism>
<feature type="transmembrane region" description="Helical" evidence="4">
    <location>
        <begin position="56"/>
        <end position="75"/>
    </location>
</feature>
<protein>
    <submittedName>
        <fullName evidence="5">Multicomponent Na+:H+ antiporter subunit G</fullName>
    </submittedName>
</protein>
<dbReference type="Pfam" id="PF03334">
    <property type="entry name" value="PhaG_MnhG_YufB"/>
    <property type="match status" value="1"/>
</dbReference>
<evidence type="ECO:0000256" key="3">
    <source>
        <dbReference type="ARBA" id="ARBA00022449"/>
    </source>
</evidence>
<name>A0ABU1J0W0_9BACL</name>
<comment type="similarity">
    <text evidence="2">Belongs to the CPA3 antiporters (TC 2.A.63) subunit G family.</text>
</comment>
<evidence type="ECO:0000256" key="1">
    <source>
        <dbReference type="ARBA" id="ARBA00004141"/>
    </source>
</evidence>
<comment type="subcellular location">
    <subcellularLocation>
        <location evidence="1">Membrane</location>
        <topology evidence="1">Multi-pass membrane protein</topology>
    </subcellularLocation>
</comment>
<feature type="transmembrane region" description="Helical" evidence="4">
    <location>
        <begin position="81"/>
        <end position="100"/>
    </location>
</feature>
<dbReference type="Proteomes" id="UP001185028">
    <property type="component" value="Unassembled WGS sequence"/>
</dbReference>
<dbReference type="InterPro" id="IPR005133">
    <property type="entry name" value="PhaG_MnhG_YufB"/>
</dbReference>
<evidence type="ECO:0000256" key="4">
    <source>
        <dbReference type="SAM" id="Phobius"/>
    </source>
</evidence>
<keyword evidence="4" id="KW-1133">Transmembrane helix</keyword>
<keyword evidence="4" id="KW-0812">Transmembrane</keyword>
<feature type="transmembrane region" description="Helical" evidence="4">
    <location>
        <begin position="20"/>
        <end position="44"/>
    </location>
</feature>
<keyword evidence="3" id="KW-0813">Transport</keyword>